<evidence type="ECO:0000256" key="1">
    <source>
        <dbReference type="ARBA" id="ARBA00004123"/>
    </source>
</evidence>
<dbReference type="PANTHER" id="PTHR10373:SF38">
    <property type="entry name" value="PROTEIN PANGOLIN, ISOFORM J"/>
    <property type="match status" value="1"/>
</dbReference>
<dbReference type="GO" id="GO:0060070">
    <property type="term" value="P:canonical Wnt signaling pathway"/>
    <property type="evidence" value="ECO:0007669"/>
    <property type="project" value="TreeGrafter"/>
</dbReference>
<evidence type="ECO:0000256" key="10">
    <source>
        <dbReference type="SAM" id="MobiDB-lite"/>
    </source>
</evidence>
<dbReference type="EMBL" id="HG973378">
    <property type="protein sequence ID" value="CDO67917.1"/>
    <property type="molecule type" value="mRNA"/>
</dbReference>
<dbReference type="GO" id="GO:0000981">
    <property type="term" value="F:DNA-binding transcription factor activity, RNA polymerase II-specific"/>
    <property type="evidence" value="ECO:0007669"/>
    <property type="project" value="TreeGrafter"/>
</dbReference>
<dbReference type="GO" id="GO:0000978">
    <property type="term" value="F:RNA polymerase II cis-regulatory region sequence-specific DNA binding"/>
    <property type="evidence" value="ECO:0007669"/>
    <property type="project" value="TreeGrafter"/>
</dbReference>
<evidence type="ECO:0000256" key="9">
    <source>
        <dbReference type="PROSITE-ProRule" id="PRU00267"/>
    </source>
</evidence>
<keyword evidence="8 9" id="KW-0539">Nucleus</keyword>
<dbReference type="PROSITE" id="PS50118">
    <property type="entry name" value="HMG_BOX_2"/>
    <property type="match status" value="1"/>
</dbReference>
<dbReference type="InterPro" id="IPR009071">
    <property type="entry name" value="HMG_box_dom"/>
</dbReference>
<feature type="non-terminal residue" evidence="12">
    <location>
        <position position="228"/>
    </location>
</feature>
<feature type="compositionally biased region" description="Acidic residues" evidence="10">
    <location>
        <begin position="208"/>
        <end position="228"/>
    </location>
</feature>
<evidence type="ECO:0000256" key="2">
    <source>
        <dbReference type="ARBA" id="ARBA00006569"/>
    </source>
</evidence>
<feature type="DNA-binding region" description="HMG box" evidence="9">
    <location>
        <begin position="47"/>
        <end position="116"/>
    </location>
</feature>
<feature type="region of interest" description="Disordered" evidence="10">
    <location>
        <begin position="181"/>
        <end position="228"/>
    </location>
</feature>
<proteinExistence type="evidence at transcript level"/>
<evidence type="ECO:0000313" key="12">
    <source>
        <dbReference type="EMBL" id="CDO67917.1"/>
    </source>
</evidence>
<organism evidence="12">
    <name type="scientific">Sycon ciliatum</name>
    <dbReference type="NCBI Taxonomy" id="27933"/>
    <lineage>
        <taxon>Eukaryota</taxon>
        <taxon>Metazoa</taxon>
        <taxon>Porifera</taxon>
        <taxon>Calcarea</taxon>
        <taxon>Calcaronea</taxon>
        <taxon>Leucosolenida</taxon>
        <taxon>Sycettidae</taxon>
        <taxon>Sycon</taxon>
    </lineage>
</organism>
<feature type="compositionally biased region" description="Basic and acidic residues" evidence="10">
    <location>
        <begin position="195"/>
        <end position="207"/>
    </location>
</feature>
<dbReference type="PANTHER" id="PTHR10373">
    <property type="entry name" value="TRANSCRIPTION FACTOR 7 FAMILY MEMBER"/>
    <property type="match status" value="1"/>
</dbReference>
<evidence type="ECO:0000256" key="3">
    <source>
        <dbReference type="ARBA" id="ARBA00022687"/>
    </source>
</evidence>
<feature type="region of interest" description="Disordered" evidence="10">
    <location>
        <begin position="120"/>
        <end position="145"/>
    </location>
</feature>
<comment type="subcellular location">
    <subcellularLocation>
        <location evidence="1">Nucleus</location>
    </subcellularLocation>
</comment>
<accession>A0A077SMV4</accession>
<keyword evidence="5 9" id="KW-0238">DNA-binding</keyword>
<dbReference type="GO" id="GO:0000785">
    <property type="term" value="C:chromatin"/>
    <property type="evidence" value="ECO:0007669"/>
    <property type="project" value="TreeGrafter"/>
</dbReference>
<name>A0A077SMV4_9METZ</name>
<dbReference type="Pfam" id="PF00505">
    <property type="entry name" value="HMG_box"/>
    <property type="match status" value="1"/>
</dbReference>
<protein>
    <submittedName>
        <fullName evidence="12">Tcf B SciTcfB</fullName>
    </submittedName>
</protein>
<evidence type="ECO:0000256" key="4">
    <source>
        <dbReference type="ARBA" id="ARBA00023015"/>
    </source>
</evidence>
<keyword evidence="4" id="KW-0805">Transcription regulation</keyword>
<sequence length="228" mass="25974">VYAQHQSHGAMPYQEFPPSSKARHAPDSLAAGAPLAAATVPKPTEHIKKPNNAFMIFMKLNREKAKEENKHVKESSEINRILGVKWQELPDPMKAKFYDLAKLECEEHKRKYPNYSAKDNYAAAKKAKRKKTTSSSSGPDGNGHSKKCRATYGMEHQDSWCEPCRRKKKCIKFLADNQSAMAAENSGDEDEDHEDAPRQKFPNKDLYEISEEDEEDNDDEEEEAEEEE</sequence>
<evidence type="ECO:0000256" key="6">
    <source>
        <dbReference type="ARBA" id="ARBA00023159"/>
    </source>
</evidence>
<feature type="region of interest" description="Disordered" evidence="10">
    <location>
        <begin position="1"/>
        <end position="26"/>
    </location>
</feature>
<keyword evidence="7" id="KW-0804">Transcription</keyword>
<evidence type="ECO:0000256" key="8">
    <source>
        <dbReference type="ARBA" id="ARBA00023242"/>
    </source>
</evidence>
<comment type="similarity">
    <text evidence="2">Belongs to the TCF/LEF family.</text>
</comment>
<keyword evidence="6" id="KW-0010">Activator</keyword>
<reference evidence="12" key="1">
    <citation type="journal article" date="2014" name="Nat. Commun.">
        <title>Developmental gene expression provides clues to relationships between sponge and eumetazoan body plans.</title>
        <authorList>
            <person name="Leininger S."/>
            <person name="Adamski M."/>
            <person name="Bergum B."/>
            <person name="Guder C."/>
            <person name="Liu J."/>
            <person name="Laplante M."/>
            <person name="Brate J."/>
            <person name="Hoffmann F."/>
            <person name="Fortunato S."/>
            <person name="Jordal S."/>
            <person name="Rapp H.T."/>
            <person name="Adamska M."/>
        </authorList>
    </citation>
    <scope>NUCLEOTIDE SEQUENCE</scope>
</reference>
<dbReference type="SMART" id="SM00398">
    <property type="entry name" value="HMG"/>
    <property type="match status" value="1"/>
</dbReference>
<evidence type="ECO:0000256" key="7">
    <source>
        <dbReference type="ARBA" id="ARBA00023163"/>
    </source>
</evidence>
<evidence type="ECO:0000256" key="5">
    <source>
        <dbReference type="ARBA" id="ARBA00023125"/>
    </source>
</evidence>
<keyword evidence="3" id="KW-0879">Wnt signaling pathway</keyword>
<feature type="non-terminal residue" evidence="12">
    <location>
        <position position="1"/>
    </location>
</feature>
<evidence type="ECO:0000259" key="11">
    <source>
        <dbReference type="PROSITE" id="PS50118"/>
    </source>
</evidence>
<dbReference type="InterPro" id="IPR036910">
    <property type="entry name" value="HMG_box_dom_sf"/>
</dbReference>
<dbReference type="SMART" id="SM01366">
    <property type="entry name" value="c-clamp"/>
    <property type="match status" value="1"/>
</dbReference>
<dbReference type="SUPFAM" id="SSF47095">
    <property type="entry name" value="HMG-box"/>
    <property type="match status" value="1"/>
</dbReference>
<gene>
    <name evidence="12" type="primary">TcfB</name>
</gene>
<dbReference type="GO" id="GO:1990907">
    <property type="term" value="C:beta-catenin-TCF complex"/>
    <property type="evidence" value="ECO:0007669"/>
    <property type="project" value="TreeGrafter"/>
</dbReference>
<dbReference type="AlphaFoldDB" id="A0A077SMV4"/>
<dbReference type="InterPro" id="IPR024940">
    <property type="entry name" value="TCF/LEF"/>
</dbReference>
<feature type="domain" description="HMG box" evidence="11">
    <location>
        <begin position="47"/>
        <end position="116"/>
    </location>
</feature>
<dbReference type="Gene3D" id="1.10.30.10">
    <property type="entry name" value="High mobility group box domain"/>
    <property type="match status" value="1"/>
</dbReference>